<protein>
    <submittedName>
        <fullName evidence="2">Uncharacterized protein</fullName>
    </submittedName>
</protein>
<evidence type="ECO:0000313" key="3">
    <source>
        <dbReference type="Proteomes" id="UP000750711"/>
    </source>
</evidence>
<accession>A0A9P8HUA4</accession>
<feature type="non-terminal residue" evidence="2">
    <location>
        <position position="1"/>
    </location>
</feature>
<feature type="region of interest" description="Disordered" evidence="1">
    <location>
        <begin position="1"/>
        <end position="132"/>
    </location>
</feature>
<dbReference type="EMBL" id="JAGHQM010004086">
    <property type="protein sequence ID" value="KAH0537668.1"/>
    <property type="molecule type" value="Genomic_DNA"/>
</dbReference>
<keyword evidence="3" id="KW-1185">Reference proteome</keyword>
<reference evidence="2" key="1">
    <citation type="submission" date="2021-03" db="EMBL/GenBank/DDBJ databases">
        <title>Comparative genomics and phylogenomic investigation of the class Geoglossomycetes provide insights into ecological specialization and systematics.</title>
        <authorList>
            <person name="Melie T."/>
            <person name="Pirro S."/>
            <person name="Miller A.N."/>
            <person name="Quandt A."/>
        </authorList>
    </citation>
    <scope>NUCLEOTIDE SEQUENCE</scope>
    <source>
        <strain evidence="2">CAQ_001_2017</strain>
    </source>
</reference>
<feature type="compositionally biased region" description="Pro residues" evidence="1">
    <location>
        <begin position="79"/>
        <end position="96"/>
    </location>
</feature>
<proteinExistence type="predicted"/>
<gene>
    <name evidence="2" type="ORF">GP486_008816</name>
</gene>
<dbReference type="Proteomes" id="UP000750711">
    <property type="component" value="Unassembled WGS sequence"/>
</dbReference>
<sequence>EFDRLYRWRSSNVPRVKTSRRSTLPYIQPRPEVKRESRTISPAHEPGPARRIAPDSEDRNRGGKRSRLDSPFSGVVRSPGPPSPDTSPNSSPPPLGEPDEADTSYSPQAKKVFHNDCQLDGNDERLGLWVMP</sequence>
<evidence type="ECO:0000256" key="1">
    <source>
        <dbReference type="SAM" id="MobiDB-lite"/>
    </source>
</evidence>
<feature type="compositionally biased region" description="Basic and acidic residues" evidence="1">
    <location>
        <begin position="52"/>
        <end position="61"/>
    </location>
</feature>
<dbReference type="AlphaFoldDB" id="A0A9P8HUA4"/>
<evidence type="ECO:0000313" key="2">
    <source>
        <dbReference type="EMBL" id="KAH0537668.1"/>
    </source>
</evidence>
<name>A0A9P8HUA4_9PEZI</name>
<organism evidence="2 3">
    <name type="scientific">Trichoglossum hirsutum</name>
    <dbReference type="NCBI Taxonomy" id="265104"/>
    <lineage>
        <taxon>Eukaryota</taxon>
        <taxon>Fungi</taxon>
        <taxon>Dikarya</taxon>
        <taxon>Ascomycota</taxon>
        <taxon>Pezizomycotina</taxon>
        <taxon>Geoglossomycetes</taxon>
        <taxon>Geoglossales</taxon>
        <taxon>Geoglossaceae</taxon>
        <taxon>Trichoglossum</taxon>
    </lineage>
</organism>
<comment type="caution">
    <text evidence="2">The sequence shown here is derived from an EMBL/GenBank/DDBJ whole genome shotgun (WGS) entry which is preliminary data.</text>
</comment>